<dbReference type="Proteomes" id="UP000824782">
    <property type="component" value="Unassembled WGS sequence"/>
</dbReference>
<comment type="caution">
    <text evidence="2">The sequence shown here is derived from an EMBL/GenBank/DDBJ whole genome shotgun (WGS) entry which is preliminary data.</text>
</comment>
<organism evidence="2 3">
    <name type="scientific">Engystomops pustulosus</name>
    <name type="common">Tungara frog</name>
    <name type="synonym">Physalaemus pustulosus</name>
    <dbReference type="NCBI Taxonomy" id="76066"/>
    <lineage>
        <taxon>Eukaryota</taxon>
        <taxon>Metazoa</taxon>
        <taxon>Chordata</taxon>
        <taxon>Craniata</taxon>
        <taxon>Vertebrata</taxon>
        <taxon>Euteleostomi</taxon>
        <taxon>Amphibia</taxon>
        <taxon>Batrachia</taxon>
        <taxon>Anura</taxon>
        <taxon>Neobatrachia</taxon>
        <taxon>Hyloidea</taxon>
        <taxon>Leptodactylidae</taxon>
        <taxon>Leiuperinae</taxon>
        <taxon>Engystomops</taxon>
    </lineage>
</organism>
<proteinExistence type="predicted"/>
<evidence type="ECO:0000256" key="1">
    <source>
        <dbReference type="SAM" id="SignalP"/>
    </source>
</evidence>
<dbReference type="AlphaFoldDB" id="A0AAV7B559"/>
<evidence type="ECO:0000313" key="3">
    <source>
        <dbReference type="Proteomes" id="UP000824782"/>
    </source>
</evidence>
<feature type="signal peptide" evidence="1">
    <location>
        <begin position="1"/>
        <end position="22"/>
    </location>
</feature>
<sequence length="122" mass="13889">MKAISQLWSVALLCIFVSQVSGAPAEMQSDDWRVSTILQSTINQYIKPYTGELVEKVTNSSAWNVFGKAINGVQGGINWTGGYLHAYYQDHLQAPTQNTLQWIENKTKPVIERVRERFQRNE</sequence>
<dbReference type="EMBL" id="WNYA01000006">
    <property type="protein sequence ID" value="KAG8567662.1"/>
    <property type="molecule type" value="Genomic_DNA"/>
</dbReference>
<accession>A0AAV7B559</accession>
<reference evidence="2" key="1">
    <citation type="thesis" date="2020" institute="ProQuest LLC" country="789 East Eisenhower Parkway, Ann Arbor, MI, USA">
        <title>Comparative Genomics and Chromosome Evolution.</title>
        <authorList>
            <person name="Mudd A.B."/>
        </authorList>
    </citation>
    <scope>NUCLEOTIDE SEQUENCE</scope>
    <source>
        <strain evidence="2">237g6f4</strain>
        <tissue evidence="2">Blood</tissue>
    </source>
</reference>
<gene>
    <name evidence="2" type="ORF">GDO81_013734</name>
</gene>
<evidence type="ECO:0000313" key="2">
    <source>
        <dbReference type="EMBL" id="KAG8567661.1"/>
    </source>
</evidence>
<name>A0AAV7B559_ENGPU</name>
<feature type="chain" id="PRO_5044715639" description="Apolipoprotein C-IV" evidence="1">
    <location>
        <begin position="23"/>
        <end position="122"/>
    </location>
</feature>
<evidence type="ECO:0008006" key="4">
    <source>
        <dbReference type="Google" id="ProtNLM"/>
    </source>
</evidence>
<protein>
    <recommendedName>
        <fullName evidence="4">Apolipoprotein C-IV</fullName>
    </recommendedName>
</protein>
<dbReference type="EMBL" id="WNYA01000006">
    <property type="protein sequence ID" value="KAG8567661.1"/>
    <property type="molecule type" value="Genomic_DNA"/>
</dbReference>
<keyword evidence="3" id="KW-1185">Reference proteome</keyword>
<keyword evidence="1" id="KW-0732">Signal</keyword>